<feature type="region of interest" description="Disordered" evidence="4">
    <location>
        <begin position="299"/>
        <end position="330"/>
    </location>
</feature>
<protein>
    <submittedName>
        <fullName evidence="5">NAD(P)-dependent dehydrogenase (Short-subunit alcohol dehydrogenase family)</fullName>
    </submittedName>
</protein>
<proteinExistence type="inferred from homology"/>
<dbReference type="Proteomes" id="UP000703038">
    <property type="component" value="Unassembled WGS sequence"/>
</dbReference>
<keyword evidence="6" id="KW-1185">Reference proteome</keyword>
<reference evidence="5 6" key="1">
    <citation type="submission" date="2021-01" db="EMBL/GenBank/DDBJ databases">
        <title>Genomics of switchgrass bacterial isolates.</title>
        <authorList>
            <person name="Shade A."/>
        </authorList>
    </citation>
    <scope>NUCLEOTIDE SEQUENCE [LARGE SCALE GENOMIC DNA]</scope>
    <source>
        <strain evidence="5 6">PvP111</strain>
    </source>
</reference>
<gene>
    <name evidence="5" type="ORF">JOE42_000022</name>
</gene>
<evidence type="ECO:0000256" key="1">
    <source>
        <dbReference type="ARBA" id="ARBA00006484"/>
    </source>
</evidence>
<evidence type="ECO:0000256" key="2">
    <source>
        <dbReference type="ARBA" id="ARBA00023002"/>
    </source>
</evidence>
<dbReference type="PRINTS" id="PR00080">
    <property type="entry name" value="SDRFAMILY"/>
</dbReference>
<dbReference type="Gene3D" id="3.40.50.720">
    <property type="entry name" value="NAD(P)-binding Rossmann-like Domain"/>
    <property type="match status" value="1"/>
</dbReference>
<comment type="caution">
    <text evidence="5">The sequence shown here is derived from an EMBL/GenBank/DDBJ whole genome shotgun (WGS) entry which is preliminary data.</text>
</comment>
<evidence type="ECO:0000256" key="4">
    <source>
        <dbReference type="SAM" id="MobiDB-lite"/>
    </source>
</evidence>
<evidence type="ECO:0000313" key="5">
    <source>
        <dbReference type="EMBL" id="MBM7413289.1"/>
    </source>
</evidence>
<dbReference type="InterPro" id="IPR020904">
    <property type="entry name" value="Sc_DH/Rdtase_CS"/>
</dbReference>
<dbReference type="PRINTS" id="PR00081">
    <property type="entry name" value="GDHRDH"/>
</dbReference>
<dbReference type="EMBL" id="JAFBBK010000001">
    <property type="protein sequence ID" value="MBM7413289.1"/>
    <property type="molecule type" value="Genomic_DNA"/>
</dbReference>
<dbReference type="RefSeq" id="WP_204865888.1">
    <property type="nucleotide sequence ID" value="NZ_JAFBBK010000001.1"/>
</dbReference>
<comment type="similarity">
    <text evidence="1 3">Belongs to the short-chain dehydrogenases/reductases (SDR) family.</text>
</comment>
<dbReference type="PROSITE" id="PS00061">
    <property type="entry name" value="ADH_SHORT"/>
    <property type="match status" value="1"/>
</dbReference>
<keyword evidence="2" id="KW-0560">Oxidoreductase</keyword>
<dbReference type="InterPro" id="IPR051687">
    <property type="entry name" value="Peroxisomal_Beta-Oxidation"/>
</dbReference>
<accession>A0ABS2KMT8</accession>
<dbReference type="Pfam" id="PF00106">
    <property type="entry name" value="adh_short"/>
    <property type="match status" value="1"/>
</dbReference>
<dbReference type="InterPro" id="IPR002347">
    <property type="entry name" value="SDR_fam"/>
</dbReference>
<dbReference type="SUPFAM" id="SSF51735">
    <property type="entry name" value="NAD(P)-binding Rossmann-fold domains"/>
    <property type="match status" value="1"/>
</dbReference>
<organism evidence="5 6">
    <name type="scientific">Rhodococcoides corynebacterioides</name>
    <dbReference type="NCBI Taxonomy" id="53972"/>
    <lineage>
        <taxon>Bacteria</taxon>
        <taxon>Bacillati</taxon>
        <taxon>Actinomycetota</taxon>
        <taxon>Actinomycetes</taxon>
        <taxon>Mycobacteriales</taxon>
        <taxon>Nocardiaceae</taxon>
        <taxon>Rhodococcoides</taxon>
    </lineage>
</organism>
<evidence type="ECO:0000256" key="3">
    <source>
        <dbReference type="RuleBase" id="RU000363"/>
    </source>
</evidence>
<dbReference type="InterPro" id="IPR036291">
    <property type="entry name" value="NAD(P)-bd_dom_sf"/>
</dbReference>
<dbReference type="PANTHER" id="PTHR45024">
    <property type="entry name" value="DEHYDROGENASES, SHORT CHAIN"/>
    <property type="match status" value="1"/>
</dbReference>
<evidence type="ECO:0000313" key="6">
    <source>
        <dbReference type="Proteomes" id="UP000703038"/>
    </source>
</evidence>
<dbReference type="PANTHER" id="PTHR45024:SF2">
    <property type="entry name" value="SCP2 DOMAIN-CONTAINING PROTEIN"/>
    <property type="match status" value="1"/>
</dbReference>
<name>A0ABS2KMT8_9NOCA</name>
<sequence>MTDIVMNHRTAVVTGAGNGLGRAYALALAERGASVVVNDLGASTTDKGADRAPADEVVAEIRRSGGRAVASYESVATVDGARAVVQQALDTFGSVDILVNNAGNRRPSPFAVMSEEDLRAVLDTHLIGSYLVTQAAFGHMKERTFGRVIFVSSNTAAFGGTGLSNYATAKAGILGLARAVALEGHEFGVIANTVMPMARTPRSQAAHGAIVGLAGSATGRNATTDSVPGPPPLTTDEVAPLVVALSSDEWTGTGSVYSIGYGRIAEVFTAVTRGWYPSDPSSYGARDVIDNLSAIRDRTEFGEPTSSPDERQLIAAFAPRSAGTAGGATS</sequence>